<dbReference type="AlphaFoldDB" id="A0A1E1MRE9"/>
<evidence type="ECO:0008006" key="3">
    <source>
        <dbReference type="Google" id="ProtNLM"/>
    </source>
</evidence>
<accession>A0A1E1MRE9</accession>
<dbReference type="EMBL" id="FJVC01000498">
    <property type="protein sequence ID" value="CZT51663.1"/>
    <property type="molecule type" value="Genomic_DNA"/>
</dbReference>
<name>A0A1E1MRE9_RHYSE</name>
<dbReference type="Proteomes" id="UP000177625">
    <property type="component" value="Unassembled WGS sequence"/>
</dbReference>
<proteinExistence type="predicted"/>
<evidence type="ECO:0000313" key="1">
    <source>
        <dbReference type="EMBL" id="CZT51663.1"/>
    </source>
</evidence>
<gene>
    <name evidence="1" type="ORF">RSE6_12841</name>
</gene>
<organism evidence="1 2">
    <name type="scientific">Rhynchosporium secalis</name>
    <name type="common">Barley scald fungus</name>
    <dbReference type="NCBI Taxonomy" id="38038"/>
    <lineage>
        <taxon>Eukaryota</taxon>
        <taxon>Fungi</taxon>
        <taxon>Dikarya</taxon>
        <taxon>Ascomycota</taxon>
        <taxon>Pezizomycotina</taxon>
        <taxon>Leotiomycetes</taxon>
        <taxon>Helotiales</taxon>
        <taxon>Ploettnerulaceae</taxon>
        <taxon>Rhynchosporium</taxon>
    </lineage>
</organism>
<protein>
    <recommendedName>
        <fullName evidence="3">GAG-pre-integrase domain-containing protein</fullName>
    </recommendedName>
</protein>
<keyword evidence="2" id="KW-1185">Reference proteome</keyword>
<reference evidence="2" key="1">
    <citation type="submission" date="2016-03" db="EMBL/GenBank/DDBJ databases">
        <authorList>
            <person name="Guldener U."/>
        </authorList>
    </citation>
    <scope>NUCLEOTIDE SEQUENCE [LARGE SCALE GENOMIC DNA]</scope>
</reference>
<evidence type="ECO:0000313" key="2">
    <source>
        <dbReference type="Proteomes" id="UP000177625"/>
    </source>
</evidence>
<sequence>MIDTGAAKVSTVGKGQYEAYKALYKAELLLSRGISIKFGIGNASSIGVLIVPLPIGEIQFEVMTTDTPFLLYLDDMDKLKVMLDNLRNVLIILSGDVPIIRKWGYPFLLWEQPREALEAYVIDNLSTVNVLTEADLRRLHQRFGHPSVRKLEKLLEESGHEHNSELLKKLTKFCKYC</sequence>